<proteinExistence type="predicted"/>
<evidence type="ECO:0000256" key="3">
    <source>
        <dbReference type="ARBA" id="ARBA00023163"/>
    </source>
</evidence>
<evidence type="ECO:0000259" key="5">
    <source>
        <dbReference type="PROSITE" id="PS50977"/>
    </source>
</evidence>
<dbReference type="PANTHER" id="PTHR30055">
    <property type="entry name" value="HTH-TYPE TRANSCRIPTIONAL REGULATOR RUTR"/>
    <property type="match status" value="1"/>
</dbReference>
<sequence length="212" mass="24746">MQKWQQTLEQQRVGRREELIQAARGLFLEKDLSGVTMKDISERAGVSRVTLYKYYRSIDELAFEVQIRILSEMYRFAEEAQLHGQNALERLHDLLLTMCHFASSHPEDIQFIGLFDHYYRDSYPSPELEARYRDFLRSSEVFQSLIVEGQRDGSIRTDIPANTLAALIGNTSLSMQQRMICRGHILHQEQGIDPQEMLLLHIDLLVSYVQKR</sequence>
<keyword evidence="2 4" id="KW-0238">DNA-binding</keyword>
<organism evidence="6 7">
    <name type="scientific">Thermosporothrix hazakensis</name>
    <dbReference type="NCBI Taxonomy" id="644383"/>
    <lineage>
        <taxon>Bacteria</taxon>
        <taxon>Bacillati</taxon>
        <taxon>Chloroflexota</taxon>
        <taxon>Ktedonobacteria</taxon>
        <taxon>Ktedonobacterales</taxon>
        <taxon>Thermosporotrichaceae</taxon>
        <taxon>Thermosporothrix</taxon>
    </lineage>
</organism>
<dbReference type="RefSeq" id="WP_211326332.1">
    <property type="nucleotide sequence ID" value="NZ_QKUF01000025.1"/>
</dbReference>
<keyword evidence="7" id="KW-1185">Reference proteome</keyword>
<dbReference type="EMBL" id="QKUF01000025">
    <property type="protein sequence ID" value="PZW23573.1"/>
    <property type="molecule type" value="Genomic_DNA"/>
</dbReference>
<dbReference type="Pfam" id="PF00440">
    <property type="entry name" value="TetR_N"/>
    <property type="match status" value="1"/>
</dbReference>
<dbReference type="PRINTS" id="PR00455">
    <property type="entry name" value="HTHTETR"/>
</dbReference>
<dbReference type="PROSITE" id="PS50977">
    <property type="entry name" value="HTH_TETR_2"/>
    <property type="match status" value="1"/>
</dbReference>
<evidence type="ECO:0000256" key="2">
    <source>
        <dbReference type="ARBA" id="ARBA00023125"/>
    </source>
</evidence>
<accession>A0A326UD20</accession>
<dbReference type="Gene3D" id="1.10.357.10">
    <property type="entry name" value="Tetracycline Repressor, domain 2"/>
    <property type="match status" value="1"/>
</dbReference>
<dbReference type="InterPro" id="IPR050109">
    <property type="entry name" value="HTH-type_TetR-like_transc_reg"/>
</dbReference>
<keyword evidence="3" id="KW-0804">Transcription</keyword>
<dbReference type="SUPFAM" id="SSF46689">
    <property type="entry name" value="Homeodomain-like"/>
    <property type="match status" value="1"/>
</dbReference>
<dbReference type="SUPFAM" id="SSF48498">
    <property type="entry name" value="Tetracyclin repressor-like, C-terminal domain"/>
    <property type="match status" value="1"/>
</dbReference>
<dbReference type="InterPro" id="IPR009057">
    <property type="entry name" value="Homeodomain-like_sf"/>
</dbReference>
<keyword evidence="1" id="KW-0805">Transcription regulation</keyword>
<gene>
    <name evidence="6" type="ORF">EI42_04956</name>
</gene>
<dbReference type="InterPro" id="IPR001647">
    <property type="entry name" value="HTH_TetR"/>
</dbReference>
<reference evidence="6 7" key="1">
    <citation type="submission" date="2018-06" db="EMBL/GenBank/DDBJ databases">
        <title>Genomic Encyclopedia of Archaeal and Bacterial Type Strains, Phase II (KMG-II): from individual species to whole genera.</title>
        <authorList>
            <person name="Goeker M."/>
        </authorList>
    </citation>
    <scope>NUCLEOTIDE SEQUENCE [LARGE SCALE GENOMIC DNA]</scope>
    <source>
        <strain evidence="6 7">ATCC BAA-1881</strain>
    </source>
</reference>
<evidence type="ECO:0000256" key="1">
    <source>
        <dbReference type="ARBA" id="ARBA00023015"/>
    </source>
</evidence>
<evidence type="ECO:0000256" key="4">
    <source>
        <dbReference type="PROSITE-ProRule" id="PRU00335"/>
    </source>
</evidence>
<feature type="domain" description="HTH tetR-type" evidence="5">
    <location>
        <begin position="13"/>
        <end position="73"/>
    </location>
</feature>
<evidence type="ECO:0000313" key="6">
    <source>
        <dbReference type="EMBL" id="PZW23573.1"/>
    </source>
</evidence>
<comment type="caution">
    <text evidence="6">The sequence shown here is derived from an EMBL/GenBank/DDBJ whole genome shotgun (WGS) entry which is preliminary data.</text>
</comment>
<dbReference type="InterPro" id="IPR036271">
    <property type="entry name" value="Tet_transcr_reg_TetR-rel_C_sf"/>
</dbReference>
<dbReference type="AlphaFoldDB" id="A0A326UD20"/>
<protein>
    <submittedName>
        <fullName evidence="6">TetR family transcriptional regulator</fullName>
    </submittedName>
</protein>
<name>A0A326UD20_THEHA</name>
<evidence type="ECO:0000313" key="7">
    <source>
        <dbReference type="Proteomes" id="UP000248806"/>
    </source>
</evidence>
<dbReference type="GO" id="GO:0003700">
    <property type="term" value="F:DNA-binding transcription factor activity"/>
    <property type="evidence" value="ECO:0007669"/>
    <property type="project" value="TreeGrafter"/>
</dbReference>
<feature type="DNA-binding region" description="H-T-H motif" evidence="4">
    <location>
        <begin position="36"/>
        <end position="55"/>
    </location>
</feature>
<dbReference type="GO" id="GO:0000976">
    <property type="term" value="F:transcription cis-regulatory region binding"/>
    <property type="evidence" value="ECO:0007669"/>
    <property type="project" value="TreeGrafter"/>
</dbReference>
<dbReference type="Proteomes" id="UP000248806">
    <property type="component" value="Unassembled WGS sequence"/>
</dbReference>
<dbReference type="PANTHER" id="PTHR30055:SF234">
    <property type="entry name" value="HTH-TYPE TRANSCRIPTIONAL REGULATOR BETI"/>
    <property type="match status" value="1"/>
</dbReference>